<dbReference type="OrthoDB" id="543560at2"/>
<organism evidence="1 2">
    <name type="scientific">Saltatorellus ferox</name>
    <dbReference type="NCBI Taxonomy" id="2528018"/>
    <lineage>
        <taxon>Bacteria</taxon>
        <taxon>Pseudomonadati</taxon>
        <taxon>Planctomycetota</taxon>
        <taxon>Planctomycetia</taxon>
        <taxon>Planctomycetia incertae sedis</taxon>
        <taxon>Saltatorellus</taxon>
    </lineage>
</organism>
<evidence type="ECO:0000313" key="2">
    <source>
        <dbReference type="Proteomes" id="UP000320390"/>
    </source>
</evidence>
<dbReference type="AlphaFoldDB" id="A0A518EYF3"/>
<dbReference type="EMBL" id="CP036434">
    <property type="protein sequence ID" value="QDV09118.1"/>
    <property type="molecule type" value="Genomic_DNA"/>
</dbReference>
<dbReference type="Proteomes" id="UP000320390">
    <property type="component" value="Chromosome"/>
</dbReference>
<evidence type="ECO:0000313" key="1">
    <source>
        <dbReference type="EMBL" id="QDV09118.1"/>
    </source>
</evidence>
<dbReference type="Gene3D" id="3.20.20.140">
    <property type="entry name" value="Metal-dependent hydrolases"/>
    <property type="match status" value="1"/>
</dbReference>
<reference evidence="1 2" key="1">
    <citation type="submission" date="2019-02" db="EMBL/GenBank/DDBJ databases">
        <title>Deep-cultivation of Planctomycetes and their phenomic and genomic characterization uncovers novel biology.</title>
        <authorList>
            <person name="Wiegand S."/>
            <person name="Jogler M."/>
            <person name="Boedeker C."/>
            <person name="Pinto D."/>
            <person name="Vollmers J."/>
            <person name="Rivas-Marin E."/>
            <person name="Kohn T."/>
            <person name="Peeters S.H."/>
            <person name="Heuer A."/>
            <person name="Rast P."/>
            <person name="Oberbeckmann S."/>
            <person name="Bunk B."/>
            <person name="Jeske O."/>
            <person name="Meyerdierks A."/>
            <person name="Storesund J.E."/>
            <person name="Kallscheuer N."/>
            <person name="Luecker S."/>
            <person name="Lage O.M."/>
            <person name="Pohl T."/>
            <person name="Merkel B.J."/>
            <person name="Hornburger P."/>
            <person name="Mueller R.-W."/>
            <person name="Bruemmer F."/>
            <person name="Labrenz M."/>
            <person name="Spormann A.M."/>
            <person name="Op den Camp H."/>
            <person name="Overmann J."/>
            <person name="Amann R."/>
            <person name="Jetten M.S.M."/>
            <person name="Mascher T."/>
            <person name="Medema M.H."/>
            <person name="Devos D.P."/>
            <person name="Kaster A.-K."/>
            <person name="Ovreas L."/>
            <person name="Rohde M."/>
            <person name="Galperin M.Y."/>
            <person name="Jogler C."/>
        </authorList>
    </citation>
    <scope>NUCLEOTIDE SEQUENCE [LARGE SCALE GENOMIC DNA]</scope>
    <source>
        <strain evidence="1 2">Poly30</strain>
    </source>
</reference>
<evidence type="ECO:0008006" key="3">
    <source>
        <dbReference type="Google" id="ProtNLM"/>
    </source>
</evidence>
<name>A0A518EYF3_9BACT</name>
<proteinExistence type="predicted"/>
<sequence length="726" mass="80899">MESPPTTRRALEIGASLGLLFVVSALRTTRQQDIYREDQYATELVTRPVEDGFTFAPPGARVDRSIDGDRVVLADAEGGTAVIRGPVTFAGSATSASVETPDGRLQLVVWDEYDGEVEHGGSFDVLGAFLLDGKPEPAFVIARGPSFQARPTVAFTGRLDSPGEAWVAWEEGPDGWGRAYRSVDQQWNNATDSHGPLHTWRSTRLARIERDGSVTEHDVPMPSFEFQRLQPDRRPGAERVGVFYERPELFSTGEGGLWLAYRHVHQSQAGLQIPKLSTHIERGFAVHVRLLTQGGFGPLYRIDERQRDGEQRIEFRSTESGAELVLETGRADRRKDGQFQGVRTASLTADTGDPMRDFVVSAKRPRRQGTLAAPASVRQQIRPTAVVDGQPYSLFFGDLHRHTDLSLCFPFFDGSLDDAYRYAMGPGALDFVAVTDHARDLDQGKVESRPWQLHVAAADRHHLPGRFLTFRAYERSQAHTDHNVLGLTEGADFLRPHRPPLKDFWAEFPASEVFTIPHATAAVPGQRFCGDVWTKRDDLKRPIAEIYQAFRDVSSMTELQERALLTGQKLGFIASSDHLATSSAYACVWNPGDITEPGSRESLFRSLQSRRCYGSTARIELKLTAAHAEALGPTHWMGEDLPDAPDYRIEVSGRGSAPLERIEYWSNGELLHSAATEADTHFGDEFLWTPPAEPQQYLFVRVIQRDGEQAWSSPFFVRWDSVTSGE</sequence>
<accession>A0A518EYF3</accession>
<gene>
    <name evidence="1" type="ORF">Poly30_46750</name>
</gene>
<keyword evidence="2" id="KW-1185">Reference proteome</keyword>
<protein>
    <recommendedName>
        <fullName evidence="3">DUF3604 domain-containing protein</fullName>
    </recommendedName>
</protein>
<dbReference type="RefSeq" id="WP_145202955.1">
    <property type="nucleotide sequence ID" value="NZ_CP036434.1"/>
</dbReference>